<sequence length="31" mass="3330">MSPRICGLMCGFVRDMCSLLLSRGLLDVDAG</sequence>
<dbReference type="EMBL" id="GBRH01272202">
    <property type="protein sequence ID" value="JAD25693.1"/>
    <property type="molecule type" value="Transcribed_RNA"/>
</dbReference>
<dbReference type="AlphaFoldDB" id="A0A0A8YJG7"/>
<organism evidence="1">
    <name type="scientific">Arundo donax</name>
    <name type="common">Giant reed</name>
    <name type="synonym">Donax arundinaceus</name>
    <dbReference type="NCBI Taxonomy" id="35708"/>
    <lineage>
        <taxon>Eukaryota</taxon>
        <taxon>Viridiplantae</taxon>
        <taxon>Streptophyta</taxon>
        <taxon>Embryophyta</taxon>
        <taxon>Tracheophyta</taxon>
        <taxon>Spermatophyta</taxon>
        <taxon>Magnoliopsida</taxon>
        <taxon>Liliopsida</taxon>
        <taxon>Poales</taxon>
        <taxon>Poaceae</taxon>
        <taxon>PACMAD clade</taxon>
        <taxon>Arundinoideae</taxon>
        <taxon>Arundineae</taxon>
        <taxon>Arundo</taxon>
    </lineage>
</organism>
<name>A0A0A8YJG7_ARUDO</name>
<evidence type="ECO:0000313" key="1">
    <source>
        <dbReference type="EMBL" id="JAD25693.1"/>
    </source>
</evidence>
<protein>
    <submittedName>
        <fullName evidence="1">Uncharacterized protein</fullName>
    </submittedName>
</protein>
<proteinExistence type="predicted"/>
<reference evidence="1" key="2">
    <citation type="journal article" date="2015" name="Data Brief">
        <title>Shoot transcriptome of the giant reed, Arundo donax.</title>
        <authorList>
            <person name="Barrero R.A."/>
            <person name="Guerrero F.D."/>
            <person name="Moolhuijzen P."/>
            <person name="Goolsby J.A."/>
            <person name="Tidwell J."/>
            <person name="Bellgard S.E."/>
            <person name="Bellgard M.I."/>
        </authorList>
    </citation>
    <scope>NUCLEOTIDE SEQUENCE</scope>
    <source>
        <tissue evidence="1">Shoot tissue taken approximately 20 cm above the soil surface</tissue>
    </source>
</reference>
<accession>A0A0A8YJG7</accession>
<reference evidence="1" key="1">
    <citation type="submission" date="2014-09" db="EMBL/GenBank/DDBJ databases">
        <authorList>
            <person name="Magalhaes I.L.F."/>
            <person name="Oliveira U."/>
            <person name="Santos F.R."/>
            <person name="Vidigal T.H.D.A."/>
            <person name="Brescovit A.D."/>
            <person name="Santos A.J."/>
        </authorList>
    </citation>
    <scope>NUCLEOTIDE SEQUENCE</scope>
    <source>
        <tissue evidence="1">Shoot tissue taken approximately 20 cm above the soil surface</tissue>
    </source>
</reference>